<keyword evidence="1" id="KW-0378">Hydrolase</keyword>
<protein>
    <submittedName>
        <fullName evidence="5">Class B sortase</fullName>
    </submittedName>
</protein>
<evidence type="ECO:0000313" key="5">
    <source>
        <dbReference type="EMBL" id="PNH19675.1"/>
    </source>
</evidence>
<feature type="compositionally biased region" description="Polar residues" evidence="3">
    <location>
        <begin position="32"/>
        <end position="46"/>
    </location>
</feature>
<dbReference type="Proteomes" id="UP000236394">
    <property type="component" value="Unassembled WGS sequence"/>
</dbReference>
<feature type="region of interest" description="Disordered" evidence="3">
    <location>
        <begin position="32"/>
        <end position="70"/>
    </location>
</feature>
<dbReference type="InterPro" id="IPR009835">
    <property type="entry name" value="SrtB"/>
</dbReference>
<dbReference type="InterPro" id="IPR005754">
    <property type="entry name" value="Sortase"/>
</dbReference>
<dbReference type="InterPro" id="IPR023365">
    <property type="entry name" value="Sortase_dom-sf"/>
</dbReference>
<dbReference type="GO" id="GO:0016787">
    <property type="term" value="F:hydrolase activity"/>
    <property type="evidence" value="ECO:0007669"/>
    <property type="project" value="UniProtKB-KW"/>
</dbReference>
<dbReference type="RefSeq" id="WP_012993425.1">
    <property type="nucleotide sequence ID" value="NZ_NBZD01000001.1"/>
</dbReference>
<keyword evidence="4" id="KW-1133">Transmembrane helix</keyword>
<sequence length="261" mass="30198">MKDKKFTVIISVSVVIFLGLVAGIFLAMNKPSKQSVPSESSLTAVQRETDRAEGSEPEEPNSTEVLPDLKASAEKNPDMVGWITLPNSRVNYPVMYTPNDRDFYLRRNFEKADDIYGLPYIDSRCSLDGDNYLIYGHETDNGSQFHDFLQYNDKAFWEKNKTFEYSTLHKKYKYEVVAFARSKVYNRTDKVFKYYQFFGSKNEQEFNDYISNIKKIALYDTGVEAKYGDHLLTLSMCTTPYHTADSDGRYVLVARRLEEIK</sequence>
<evidence type="ECO:0000313" key="6">
    <source>
        <dbReference type="Proteomes" id="UP000236394"/>
    </source>
</evidence>
<evidence type="ECO:0000256" key="2">
    <source>
        <dbReference type="PIRSR" id="PIRSR605754-1"/>
    </source>
</evidence>
<dbReference type="OMA" id="TWLFGHA"/>
<gene>
    <name evidence="5" type="ORF">B7R76_01985</name>
</gene>
<dbReference type="Pfam" id="PF04203">
    <property type="entry name" value="Sortase"/>
    <property type="match status" value="1"/>
</dbReference>
<dbReference type="SUPFAM" id="SSF63817">
    <property type="entry name" value="Sortase"/>
    <property type="match status" value="1"/>
</dbReference>
<proteinExistence type="predicted"/>
<reference evidence="6" key="1">
    <citation type="submission" date="2017-04" db="EMBL/GenBank/DDBJ databases">
        <authorList>
            <person name="Bumgarner R.E."/>
            <person name="Fredricks D.N."/>
            <person name="Srinivasan S."/>
        </authorList>
    </citation>
    <scope>NUCLEOTIDE SEQUENCE [LARGE SCALE GENOMIC DNA]</scope>
    <source>
        <strain evidence="6">KA00405</strain>
    </source>
</reference>
<feature type="active site" description="Acyl-thioester intermediate" evidence="2">
    <location>
        <position position="237"/>
    </location>
</feature>
<evidence type="ECO:0000256" key="3">
    <source>
        <dbReference type="SAM" id="MobiDB-lite"/>
    </source>
</evidence>
<dbReference type="Gene3D" id="2.40.260.10">
    <property type="entry name" value="Sortase"/>
    <property type="match status" value="1"/>
</dbReference>
<comment type="caution">
    <text evidence="5">The sequence shown here is derived from an EMBL/GenBank/DDBJ whole genome shotgun (WGS) entry which is preliminary data.</text>
</comment>
<dbReference type="CDD" id="cd05826">
    <property type="entry name" value="Sortase_B"/>
    <property type="match status" value="1"/>
</dbReference>
<keyword evidence="4" id="KW-0812">Transmembrane</keyword>
<accession>A0A2J8B4I7</accession>
<organism evidence="5 6">
    <name type="scientific">Mageeibacillus indolicus</name>
    <dbReference type="NCBI Taxonomy" id="884684"/>
    <lineage>
        <taxon>Bacteria</taxon>
        <taxon>Bacillati</taxon>
        <taxon>Bacillota</taxon>
        <taxon>Clostridia</taxon>
        <taxon>Eubacteriales</taxon>
        <taxon>Oscillospiraceae</taxon>
        <taxon>Mageeibacillus</taxon>
    </lineage>
</organism>
<name>A0A2J8B4I7_9FIRM</name>
<feature type="transmembrane region" description="Helical" evidence="4">
    <location>
        <begin position="6"/>
        <end position="28"/>
    </location>
</feature>
<evidence type="ECO:0000256" key="4">
    <source>
        <dbReference type="SAM" id="Phobius"/>
    </source>
</evidence>
<dbReference type="EMBL" id="NBZD01000001">
    <property type="protein sequence ID" value="PNH19675.1"/>
    <property type="molecule type" value="Genomic_DNA"/>
</dbReference>
<evidence type="ECO:0000256" key="1">
    <source>
        <dbReference type="ARBA" id="ARBA00022801"/>
    </source>
</evidence>
<dbReference type="AlphaFoldDB" id="A0A2J8B4I7"/>
<keyword evidence="4" id="KW-0472">Membrane</keyword>
<feature type="active site" description="Proton donor/acceptor" evidence="2">
    <location>
        <position position="137"/>
    </location>
</feature>